<sequence length="205" mass="21957">MLGVTSSGTFASPLMANDEELPTNDKSYRRNTTSVQARGQPAGAGSCRHRGDEGTSHRKVRIQHNTAQPNAQQKIALSATDQQKPDKKPQQPVKTEQANKGNDKPSQAQSQQAAASSTSPEQHADTSKGDGEVPTVQVPGLKQGQTAGKASGTDVVVQKKMQNDLVRLHNAIRNANGVGDVQWEDKLAKYSAGWMGHCLFDHSHG</sequence>
<keyword evidence="2" id="KW-1185">Reference proteome</keyword>
<protein>
    <submittedName>
        <fullName evidence="1">Uncharacterized protein</fullName>
    </submittedName>
</protein>
<dbReference type="Proteomes" id="UP001234202">
    <property type="component" value="Unassembled WGS sequence"/>
</dbReference>
<comment type="caution">
    <text evidence="1">The sequence shown here is derived from an EMBL/GenBank/DDBJ whole genome shotgun (WGS) entry which is preliminary data.</text>
</comment>
<dbReference type="EMBL" id="JASBWV010000028">
    <property type="protein sequence ID" value="KAJ9118450.1"/>
    <property type="molecule type" value="Genomic_DNA"/>
</dbReference>
<evidence type="ECO:0000313" key="1">
    <source>
        <dbReference type="EMBL" id="KAJ9118450.1"/>
    </source>
</evidence>
<gene>
    <name evidence="1" type="ORF">QFC24_006096</name>
</gene>
<evidence type="ECO:0000313" key="2">
    <source>
        <dbReference type="Proteomes" id="UP001234202"/>
    </source>
</evidence>
<proteinExistence type="predicted"/>
<name>A0ACC2X322_9TREE</name>
<organism evidence="1 2">
    <name type="scientific">Naganishia onofrii</name>
    <dbReference type="NCBI Taxonomy" id="1851511"/>
    <lineage>
        <taxon>Eukaryota</taxon>
        <taxon>Fungi</taxon>
        <taxon>Dikarya</taxon>
        <taxon>Basidiomycota</taxon>
        <taxon>Agaricomycotina</taxon>
        <taxon>Tremellomycetes</taxon>
        <taxon>Filobasidiales</taxon>
        <taxon>Filobasidiaceae</taxon>
        <taxon>Naganishia</taxon>
    </lineage>
</organism>
<accession>A0ACC2X322</accession>
<reference evidence="1" key="1">
    <citation type="submission" date="2023-04" db="EMBL/GenBank/DDBJ databases">
        <title>Draft Genome sequencing of Naganishia species isolated from polar environments using Oxford Nanopore Technology.</title>
        <authorList>
            <person name="Leo P."/>
            <person name="Venkateswaran K."/>
        </authorList>
    </citation>
    <scope>NUCLEOTIDE SEQUENCE</scope>
    <source>
        <strain evidence="1">DBVPG 5303</strain>
    </source>
</reference>